<reference evidence="1" key="1">
    <citation type="submission" date="2021-02" db="EMBL/GenBank/DDBJ databases">
        <title>Infant gut strain persistence is associated with maternal origin, phylogeny, and functional potential including surface adhesion and iron acquisition.</title>
        <authorList>
            <person name="Lou Y.C."/>
        </authorList>
    </citation>
    <scope>NUCLEOTIDE SEQUENCE</scope>
    <source>
        <strain evidence="1">L2_039_000G1_dasL2_039_000G1_maxbin2.maxbin.077</strain>
    </source>
</reference>
<protein>
    <submittedName>
        <fullName evidence="1">Uncharacterized protein</fullName>
    </submittedName>
</protein>
<evidence type="ECO:0000313" key="2">
    <source>
        <dbReference type="Proteomes" id="UP000811365"/>
    </source>
</evidence>
<dbReference type="EMBL" id="JAGZYH010000049">
    <property type="protein sequence ID" value="MBS6622769.1"/>
    <property type="molecule type" value="Genomic_DNA"/>
</dbReference>
<accession>A0A9E1LZ40</accession>
<name>A0A9E1LZ40_9FIRM</name>
<comment type="caution">
    <text evidence="1">The sequence shown here is derived from an EMBL/GenBank/DDBJ whole genome shotgun (WGS) entry which is preliminary data.</text>
</comment>
<gene>
    <name evidence="1" type="ORF">KH315_11505</name>
</gene>
<evidence type="ECO:0000313" key="1">
    <source>
        <dbReference type="EMBL" id="MBS6622769.1"/>
    </source>
</evidence>
<organism evidence="1 2">
    <name type="scientific">Faecalibacterium prausnitzii</name>
    <dbReference type="NCBI Taxonomy" id="853"/>
    <lineage>
        <taxon>Bacteria</taxon>
        <taxon>Bacillati</taxon>
        <taxon>Bacillota</taxon>
        <taxon>Clostridia</taxon>
        <taxon>Eubacteriales</taxon>
        <taxon>Oscillospiraceae</taxon>
        <taxon>Faecalibacterium</taxon>
    </lineage>
</organism>
<dbReference type="Proteomes" id="UP000811365">
    <property type="component" value="Unassembled WGS sequence"/>
</dbReference>
<proteinExistence type="predicted"/>
<sequence length="85" mass="9509">MEKNLYQALADMPAEERARFVGSRAVGILNLEKLRIRKAAGMMDLCPAMLSQKVLGRAAGCDELNRACGSCAQCTERFLRREYKI</sequence>
<dbReference type="AlphaFoldDB" id="A0A9E1LZ40"/>